<protein>
    <submittedName>
        <fullName evidence="2">Uncharacterized protein</fullName>
    </submittedName>
</protein>
<dbReference type="EMBL" id="AAGK01000004">
    <property type="protein sequence ID" value="EAN31767.1"/>
    <property type="molecule type" value="Genomic_DNA"/>
</dbReference>
<name>Q4N2D6_THEPA</name>
<dbReference type="AlphaFoldDB" id="Q4N2D6"/>
<evidence type="ECO:0000256" key="1">
    <source>
        <dbReference type="SAM" id="MobiDB-lite"/>
    </source>
</evidence>
<organism evidence="2 3">
    <name type="scientific">Theileria parva</name>
    <name type="common">East coast fever infection agent</name>
    <dbReference type="NCBI Taxonomy" id="5875"/>
    <lineage>
        <taxon>Eukaryota</taxon>
        <taxon>Sar</taxon>
        <taxon>Alveolata</taxon>
        <taxon>Apicomplexa</taxon>
        <taxon>Aconoidasida</taxon>
        <taxon>Piroplasmida</taxon>
        <taxon>Theileriidae</taxon>
        <taxon>Theileria</taxon>
    </lineage>
</organism>
<keyword evidence="3" id="KW-1185">Reference proteome</keyword>
<dbReference type="eggNOG" id="ENOG502ST7C">
    <property type="taxonomic scope" value="Eukaryota"/>
</dbReference>
<accession>Q4N2D6</accession>
<dbReference type="InParanoid" id="Q4N2D6"/>
<feature type="compositionally biased region" description="Basic residues" evidence="1">
    <location>
        <begin position="59"/>
        <end position="70"/>
    </location>
</feature>
<dbReference type="KEGG" id="tpv:TP04_0415"/>
<dbReference type="VEuPathDB" id="PiroplasmaDB:TpMuguga_04g00415"/>
<proteinExistence type="predicted"/>
<evidence type="ECO:0000313" key="3">
    <source>
        <dbReference type="Proteomes" id="UP000001949"/>
    </source>
</evidence>
<sequence>MEGLQEVCDMIESVVEPEWSKLSSVTSQAWEDEFNQYLTSILEENKQKSVKTRSTAQKSKSKSTKSKPKKSSGISIGGLTEDEQFKLSCDLFTLLEGIWLEGKKRIKAIQQTKLSQPLDLNDILLYSNRLRSTTFSPPENMNIDDPTRHYGIFPQYHFLGVPNTTQMHSSMLFAHAKMENQCAPPEISFEPVTEDILQMRIICENENAVIHFQTSRESNVPCPRTGNYLTFKTDPAEYDKGKSYKFKKDCNPFTVHAWTTCDGFKQSNVIEVKYGTDTKDTKEHSGLMLT</sequence>
<feature type="region of interest" description="Disordered" evidence="1">
    <location>
        <begin position="47"/>
        <end position="75"/>
    </location>
</feature>
<gene>
    <name evidence="2" type="ordered locus">TP04_0415</name>
</gene>
<dbReference type="Proteomes" id="UP000001949">
    <property type="component" value="Unassembled WGS sequence"/>
</dbReference>
<dbReference type="RefSeq" id="XP_764050.1">
    <property type="nucleotide sequence ID" value="XM_758957.1"/>
</dbReference>
<evidence type="ECO:0000313" key="2">
    <source>
        <dbReference type="EMBL" id="EAN31767.1"/>
    </source>
</evidence>
<comment type="caution">
    <text evidence="2">The sequence shown here is derived from an EMBL/GenBank/DDBJ whole genome shotgun (WGS) entry which is preliminary data.</text>
</comment>
<dbReference type="OMA" id="NPFTVHA"/>
<dbReference type="GeneID" id="3500702"/>
<reference evidence="2 3" key="1">
    <citation type="journal article" date="2005" name="Science">
        <title>Genome sequence of Theileria parva, a bovine pathogen that transforms lymphocytes.</title>
        <authorList>
            <person name="Gardner M.J."/>
            <person name="Bishop R."/>
            <person name="Shah T."/>
            <person name="de Villiers E.P."/>
            <person name="Carlton J.M."/>
            <person name="Hall N."/>
            <person name="Ren Q."/>
            <person name="Paulsen I.T."/>
            <person name="Pain A."/>
            <person name="Berriman M."/>
            <person name="Wilson R.J.M."/>
            <person name="Sato S."/>
            <person name="Ralph S.A."/>
            <person name="Mann D.J."/>
            <person name="Xiong Z."/>
            <person name="Shallom S.J."/>
            <person name="Weidman J."/>
            <person name="Jiang L."/>
            <person name="Lynn J."/>
            <person name="Weaver B."/>
            <person name="Shoaibi A."/>
            <person name="Domingo A.R."/>
            <person name="Wasawo D."/>
            <person name="Crabtree J."/>
            <person name="Wortman J.R."/>
            <person name="Haas B."/>
            <person name="Angiuoli S.V."/>
            <person name="Creasy T.H."/>
            <person name="Lu C."/>
            <person name="Suh B."/>
            <person name="Silva J.C."/>
            <person name="Utterback T.R."/>
            <person name="Feldblyum T.V."/>
            <person name="Pertea M."/>
            <person name="Allen J."/>
            <person name="Nierman W.C."/>
            <person name="Taracha E.L.N."/>
            <person name="Salzberg S.L."/>
            <person name="White O.R."/>
            <person name="Fitzhugh H.A."/>
            <person name="Morzaria S."/>
            <person name="Venter J.C."/>
            <person name="Fraser C.M."/>
            <person name="Nene V."/>
        </authorList>
    </citation>
    <scope>NUCLEOTIDE SEQUENCE [LARGE SCALE GENOMIC DNA]</scope>
    <source>
        <strain evidence="2 3">Muguga</strain>
    </source>
</reference>